<feature type="non-terminal residue" evidence="2">
    <location>
        <position position="107"/>
    </location>
</feature>
<protein>
    <recommendedName>
        <fullName evidence="4">Secreted protein</fullName>
    </recommendedName>
</protein>
<keyword evidence="3" id="KW-1185">Reference proteome</keyword>
<comment type="caution">
    <text evidence="2">The sequence shown here is derived from an EMBL/GenBank/DDBJ whole genome shotgun (WGS) entry which is preliminary data.</text>
</comment>
<dbReference type="EMBL" id="JACVVK020000523">
    <property type="protein sequence ID" value="KAK7468082.1"/>
    <property type="molecule type" value="Genomic_DNA"/>
</dbReference>
<dbReference type="Proteomes" id="UP001519460">
    <property type="component" value="Unassembled WGS sequence"/>
</dbReference>
<evidence type="ECO:0008006" key="4">
    <source>
        <dbReference type="Google" id="ProtNLM"/>
    </source>
</evidence>
<proteinExistence type="predicted"/>
<feature type="chain" id="PRO_5044833242" description="Secreted protein" evidence="1">
    <location>
        <begin position="24"/>
        <end position="107"/>
    </location>
</feature>
<feature type="signal peptide" evidence="1">
    <location>
        <begin position="1"/>
        <end position="23"/>
    </location>
</feature>
<reference evidence="2 3" key="1">
    <citation type="journal article" date="2023" name="Sci. Data">
        <title>Genome assembly of the Korean intertidal mud-creeper Batillaria attramentaria.</title>
        <authorList>
            <person name="Patra A.K."/>
            <person name="Ho P.T."/>
            <person name="Jun S."/>
            <person name="Lee S.J."/>
            <person name="Kim Y."/>
            <person name="Won Y.J."/>
        </authorList>
    </citation>
    <scope>NUCLEOTIDE SEQUENCE [LARGE SCALE GENOMIC DNA]</scope>
    <source>
        <strain evidence="2">Wonlab-2016</strain>
    </source>
</reference>
<organism evidence="2 3">
    <name type="scientific">Batillaria attramentaria</name>
    <dbReference type="NCBI Taxonomy" id="370345"/>
    <lineage>
        <taxon>Eukaryota</taxon>
        <taxon>Metazoa</taxon>
        <taxon>Spiralia</taxon>
        <taxon>Lophotrochozoa</taxon>
        <taxon>Mollusca</taxon>
        <taxon>Gastropoda</taxon>
        <taxon>Caenogastropoda</taxon>
        <taxon>Sorbeoconcha</taxon>
        <taxon>Cerithioidea</taxon>
        <taxon>Batillariidae</taxon>
        <taxon>Batillaria</taxon>
    </lineage>
</organism>
<keyword evidence="1" id="KW-0732">Signal</keyword>
<name>A0ABD0JB74_9CAEN</name>
<accession>A0ABD0JB74</accession>
<sequence length="107" mass="12152">MTPKSLTLFSFLWLTESVTYCNGRVLTPRPPGQKVRHYPPDNGGSLLVNTAPLDRTVLVIAQEQYQIRRIRCRSSGAGRNNHRLGTSAIGRWSEIPIRSNRYAKTER</sequence>
<evidence type="ECO:0000256" key="1">
    <source>
        <dbReference type="SAM" id="SignalP"/>
    </source>
</evidence>
<evidence type="ECO:0000313" key="3">
    <source>
        <dbReference type="Proteomes" id="UP001519460"/>
    </source>
</evidence>
<dbReference type="AlphaFoldDB" id="A0ABD0JB74"/>
<evidence type="ECO:0000313" key="2">
    <source>
        <dbReference type="EMBL" id="KAK7468082.1"/>
    </source>
</evidence>
<gene>
    <name evidence="2" type="ORF">BaRGS_00036665</name>
</gene>